<dbReference type="GO" id="GO:0050832">
    <property type="term" value="P:defense response to fungus"/>
    <property type="evidence" value="ECO:0007669"/>
    <property type="project" value="UniProtKB-ARBA"/>
</dbReference>
<name>A0A2P9DTV9_HOPRU</name>
<comment type="subcellular location">
    <subcellularLocation>
        <location evidence="1">Secreted</location>
    </subcellularLocation>
</comment>
<dbReference type="AlphaFoldDB" id="A0A2P9DTV9"/>
<accession>A0A2P9DTV9</accession>
<feature type="signal peptide" evidence="5">
    <location>
        <begin position="1"/>
        <end position="22"/>
    </location>
</feature>
<dbReference type="GO" id="GO:0061844">
    <property type="term" value="P:antimicrobial humoral immune response mediated by antimicrobial peptide"/>
    <property type="evidence" value="ECO:0007669"/>
    <property type="project" value="UniProtKB-ARBA"/>
</dbReference>
<dbReference type="EMBL" id="LT972241">
    <property type="protein sequence ID" value="SOX60641.1"/>
    <property type="molecule type" value="mRNA"/>
</dbReference>
<sequence length="71" mass="7764">MFTLKKSLLLIFFLGMVSLSLCKSVRHTDEEPSNGPSEDETTAGNGEIGEDTNASIIKRRVCAAFPIPLCY</sequence>
<evidence type="ECO:0000256" key="4">
    <source>
        <dbReference type="SAM" id="MobiDB-lite"/>
    </source>
</evidence>
<organism evidence="7">
    <name type="scientific">Hoplobatrachus rugulosus</name>
    <name type="common">Chinese edible frog</name>
    <name type="synonym">Rana rugulosa</name>
    <dbReference type="NCBI Taxonomy" id="110072"/>
    <lineage>
        <taxon>Eukaryota</taxon>
        <taxon>Metazoa</taxon>
        <taxon>Chordata</taxon>
        <taxon>Craniata</taxon>
        <taxon>Vertebrata</taxon>
        <taxon>Euteleostomi</taxon>
        <taxon>Amphibia</taxon>
        <taxon>Batrachia</taxon>
        <taxon>Anura</taxon>
        <taxon>Neobatrachia</taxon>
        <taxon>Ranoidea</taxon>
        <taxon>Dicroglossidae</taxon>
        <taxon>Dicroglossinae</taxon>
        <taxon>Hoplobatrachus</taxon>
    </lineage>
</organism>
<feature type="domain" description="Frog antimicrobial peptide propeptide" evidence="6">
    <location>
        <begin position="2"/>
        <end position="39"/>
    </location>
</feature>
<evidence type="ECO:0000259" key="6">
    <source>
        <dbReference type="Pfam" id="PF03032"/>
    </source>
</evidence>
<evidence type="ECO:0000256" key="5">
    <source>
        <dbReference type="SAM" id="SignalP"/>
    </source>
</evidence>
<evidence type="ECO:0000256" key="1">
    <source>
        <dbReference type="ARBA" id="ARBA00004613"/>
    </source>
</evidence>
<proteinExistence type="evidence at transcript level"/>
<dbReference type="InterPro" id="IPR004275">
    <property type="entry name" value="Frog_antimicrobial_propeptide"/>
</dbReference>
<keyword evidence="3 5" id="KW-0732">Signal</keyword>
<dbReference type="Pfam" id="PF03032">
    <property type="entry name" value="FSAP_sig_propep"/>
    <property type="match status" value="1"/>
</dbReference>
<feature type="region of interest" description="Disordered" evidence="4">
    <location>
        <begin position="27"/>
        <end position="51"/>
    </location>
</feature>
<reference evidence="7" key="1">
    <citation type="submission" date="2018-01" db="EMBL/GenBank/DDBJ databases">
        <authorList>
            <person name="Gaut B.S."/>
            <person name="Morton B.R."/>
            <person name="Clegg M.T."/>
            <person name="Duvall M.R."/>
        </authorList>
    </citation>
    <scope>NUCLEOTIDE SEQUENCE</scope>
</reference>
<protein>
    <submittedName>
        <fullName evidence="7">Tigerinin cDNA</fullName>
    </submittedName>
</protein>
<evidence type="ECO:0000256" key="3">
    <source>
        <dbReference type="ARBA" id="ARBA00022729"/>
    </source>
</evidence>
<evidence type="ECO:0000256" key="2">
    <source>
        <dbReference type="ARBA" id="ARBA00022525"/>
    </source>
</evidence>
<gene>
    <name evidence="7" type="primary">Tigerinin-HR3</name>
</gene>
<keyword evidence="2" id="KW-0964">Secreted</keyword>
<evidence type="ECO:0000313" key="7">
    <source>
        <dbReference type="EMBL" id="SOX60641.1"/>
    </source>
</evidence>
<feature type="chain" id="PRO_5015115604" evidence="5">
    <location>
        <begin position="23"/>
        <end position="71"/>
    </location>
</feature>
<dbReference type="GO" id="GO:0005576">
    <property type="term" value="C:extracellular region"/>
    <property type="evidence" value="ECO:0007669"/>
    <property type="project" value="UniProtKB-SubCell"/>
</dbReference>